<dbReference type="AlphaFoldDB" id="A0A9D4K9U8"/>
<sequence length="54" mass="6447">MDWLDVSFEEEVIATAQHDTKRKIEMEVNNNTVLPPSTKEQRRRRYTCGECPYM</sequence>
<keyword evidence="2" id="KW-1185">Reference proteome</keyword>
<proteinExistence type="predicted"/>
<evidence type="ECO:0000313" key="2">
    <source>
        <dbReference type="Proteomes" id="UP000828390"/>
    </source>
</evidence>
<gene>
    <name evidence="1" type="ORF">DPMN_109189</name>
</gene>
<organism evidence="1 2">
    <name type="scientific">Dreissena polymorpha</name>
    <name type="common">Zebra mussel</name>
    <name type="synonym">Mytilus polymorpha</name>
    <dbReference type="NCBI Taxonomy" id="45954"/>
    <lineage>
        <taxon>Eukaryota</taxon>
        <taxon>Metazoa</taxon>
        <taxon>Spiralia</taxon>
        <taxon>Lophotrochozoa</taxon>
        <taxon>Mollusca</taxon>
        <taxon>Bivalvia</taxon>
        <taxon>Autobranchia</taxon>
        <taxon>Heteroconchia</taxon>
        <taxon>Euheterodonta</taxon>
        <taxon>Imparidentia</taxon>
        <taxon>Neoheterodontei</taxon>
        <taxon>Myida</taxon>
        <taxon>Dreissenoidea</taxon>
        <taxon>Dreissenidae</taxon>
        <taxon>Dreissena</taxon>
    </lineage>
</organism>
<reference evidence="1" key="2">
    <citation type="submission" date="2020-11" db="EMBL/GenBank/DDBJ databases">
        <authorList>
            <person name="McCartney M.A."/>
            <person name="Auch B."/>
            <person name="Kono T."/>
            <person name="Mallez S."/>
            <person name="Becker A."/>
            <person name="Gohl D.M."/>
            <person name="Silverstein K.A.T."/>
            <person name="Koren S."/>
            <person name="Bechman K.B."/>
            <person name="Herman A."/>
            <person name="Abrahante J.E."/>
            <person name="Garbe J."/>
        </authorList>
    </citation>
    <scope>NUCLEOTIDE SEQUENCE</scope>
    <source>
        <strain evidence="1">Duluth1</strain>
        <tissue evidence="1">Whole animal</tissue>
    </source>
</reference>
<evidence type="ECO:0000313" key="1">
    <source>
        <dbReference type="EMBL" id="KAH3835823.1"/>
    </source>
</evidence>
<comment type="caution">
    <text evidence="1">The sequence shown here is derived from an EMBL/GenBank/DDBJ whole genome shotgun (WGS) entry which is preliminary data.</text>
</comment>
<accession>A0A9D4K9U8</accession>
<protein>
    <submittedName>
        <fullName evidence="1">Uncharacterized protein</fullName>
    </submittedName>
</protein>
<name>A0A9D4K9U8_DREPO</name>
<dbReference type="EMBL" id="JAIWYP010000004">
    <property type="protein sequence ID" value="KAH3835823.1"/>
    <property type="molecule type" value="Genomic_DNA"/>
</dbReference>
<dbReference type="Proteomes" id="UP000828390">
    <property type="component" value="Unassembled WGS sequence"/>
</dbReference>
<reference evidence="1" key="1">
    <citation type="journal article" date="2019" name="bioRxiv">
        <title>The Genome of the Zebra Mussel, Dreissena polymorpha: A Resource for Invasive Species Research.</title>
        <authorList>
            <person name="McCartney M.A."/>
            <person name="Auch B."/>
            <person name="Kono T."/>
            <person name="Mallez S."/>
            <person name="Zhang Y."/>
            <person name="Obille A."/>
            <person name="Becker A."/>
            <person name="Abrahante J.E."/>
            <person name="Garbe J."/>
            <person name="Badalamenti J.P."/>
            <person name="Herman A."/>
            <person name="Mangelson H."/>
            <person name="Liachko I."/>
            <person name="Sullivan S."/>
            <person name="Sone E.D."/>
            <person name="Koren S."/>
            <person name="Silverstein K.A.T."/>
            <person name="Beckman K.B."/>
            <person name="Gohl D.M."/>
        </authorList>
    </citation>
    <scope>NUCLEOTIDE SEQUENCE</scope>
    <source>
        <strain evidence="1">Duluth1</strain>
        <tissue evidence="1">Whole animal</tissue>
    </source>
</reference>